<dbReference type="InterPro" id="IPR026956">
    <property type="entry name" value="D-ser_dehydrat-like_dom"/>
</dbReference>
<dbReference type="PANTHER" id="PTHR28004:SF2">
    <property type="entry name" value="D-SERINE DEHYDRATASE"/>
    <property type="match status" value="1"/>
</dbReference>
<evidence type="ECO:0000259" key="3">
    <source>
        <dbReference type="SMART" id="SM01119"/>
    </source>
</evidence>
<comment type="similarity">
    <text evidence="1">Belongs to the DSD1 family.</text>
</comment>
<evidence type="ECO:0000313" key="5">
    <source>
        <dbReference type="Proteomes" id="UP001157109"/>
    </source>
</evidence>
<dbReference type="EMBL" id="BSUJ01000001">
    <property type="protein sequence ID" value="GMA20390.1"/>
    <property type="molecule type" value="Genomic_DNA"/>
</dbReference>
<feature type="domain" description="D-serine dehydratase-like" evidence="3">
    <location>
        <begin position="266"/>
        <end position="362"/>
    </location>
</feature>
<dbReference type="SUPFAM" id="SSF51419">
    <property type="entry name" value="PLP-binding barrel"/>
    <property type="match status" value="1"/>
</dbReference>
<dbReference type="PANTHER" id="PTHR28004">
    <property type="entry name" value="ZGC:162816-RELATED"/>
    <property type="match status" value="1"/>
</dbReference>
<dbReference type="InterPro" id="IPR051466">
    <property type="entry name" value="D-amino_acid_metab_enzyme"/>
</dbReference>
<dbReference type="RefSeq" id="WP_241446346.1">
    <property type="nucleotide sequence ID" value="NZ_BSUJ01000001.1"/>
</dbReference>
<evidence type="ECO:0000256" key="2">
    <source>
        <dbReference type="ARBA" id="ARBA00023239"/>
    </source>
</evidence>
<dbReference type="InterPro" id="IPR042208">
    <property type="entry name" value="D-ser_dehydrat-like_sf"/>
</dbReference>
<keyword evidence="2" id="KW-0456">Lyase</keyword>
<accession>A0ABQ6HQC6</accession>
<sequence length="379" mass="38628">MSAEATRPTDLARPSDLAWPAELAGRTPLLVVDLDRLDRAISRMAAHVAGLGLAARPHAKTHKCVEIAQRQLAAGAVGLTVATVGEAEVFADGGCRDLFIAYPVWAAGERGERLAALADRVSLQVGVDSAEASELLAEALGGRDVGVLVEIDSGHHRSGVDPVQAPQVALAAAAAGLRVDGVFSFPGHGYGPGGGAQAAADEAAALGAAAEAMRAAGLEVRVVSGGSTPTADAADARVLTELRPGVYVFYDAQQAELGTCTLDDIALTAATTVVSRRRTPQGGQVVVDAGSKTLGADRPAWATGHGRVPAVPDARVVALSEHHATITWPDGWELPALGTVLQVAPNHACNAVGLADELVVVQGGAVVDTWQVAARGRNA</sequence>
<proteinExistence type="inferred from homology"/>
<evidence type="ECO:0000256" key="1">
    <source>
        <dbReference type="ARBA" id="ARBA00005323"/>
    </source>
</evidence>
<dbReference type="Pfam" id="PF14031">
    <property type="entry name" value="D-ser_dehydrat"/>
    <property type="match status" value="1"/>
</dbReference>
<comment type="caution">
    <text evidence="4">The sequence shown here is derived from an EMBL/GenBank/DDBJ whole genome shotgun (WGS) entry which is preliminary data.</text>
</comment>
<evidence type="ECO:0000313" key="4">
    <source>
        <dbReference type="EMBL" id="GMA20390.1"/>
    </source>
</evidence>
<dbReference type="InterPro" id="IPR001608">
    <property type="entry name" value="Ala_racemase_N"/>
</dbReference>
<reference evidence="5" key="1">
    <citation type="journal article" date="2019" name="Int. J. Syst. Evol. Microbiol.">
        <title>The Global Catalogue of Microorganisms (GCM) 10K type strain sequencing project: providing services to taxonomists for standard genome sequencing and annotation.</title>
        <authorList>
            <consortium name="The Broad Institute Genomics Platform"/>
            <consortium name="The Broad Institute Genome Sequencing Center for Infectious Disease"/>
            <person name="Wu L."/>
            <person name="Ma J."/>
        </authorList>
    </citation>
    <scope>NUCLEOTIDE SEQUENCE [LARGE SCALE GENOMIC DNA]</scope>
    <source>
        <strain evidence="5">NBRC 105830</strain>
    </source>
</reference>
<dbReference type="InterPro" id="IPR029066">
    <property type="entry name" value="PLP-binding_barrel"/>
</dbReference>
<organism evidence="4 5">
    <name type="scientific">Arsenicicoccus piscis</name>
    <dbReference type="NCBI Taxonomy" id="673954"/>
    <lineage>
        <taxon>Bacteria</taxon>
        <taxon>Bacillati</taxon>
        <taxon>Actinomycetota</taxon>
        <taxon>Actinomycetes</taxon>
        <taxon>Micrococcales</taxon>
        <taxon>Intrasporangiaceae</taxon>
        <taxon>Arsenicicoccus</taxon>
    </lineage>
</organism>
<protein>
    <recommendedName>
        <fullName evidence="3">D-serine dehydratase-like domain-containing protein</fullName>
    </recommendedName>
</protein>
<name>A0ABQ6HQC6_9MICO</name>
<gene>
    <name evidence="4" type="ORF">GCM10025862_24110</name>
</gene>
<dbReference type="Proteomes" id="UP001157109">
    <property type="component" value="Unassembled WGS sequence"/>
</dbReference>
<dbReference type="SMART" id="SM01119">
    <property type="entry name" value="D-ser_dehydrat"/>
    <property type="match status" value="1"/>
</dbReference>
<keyword evidence="5" id="KW-1185">Reference proteome</keyword>
<dbReference type="Pfam" id="PF01168">
    <property type="entry name" value="Ala_racemase_N"/>
    <property type="match status" value="1"/>
</dbReference>
<dbReference type="Gene3D" id="3.20.20.10">
    <property type="entry name" value="Alanine racemase"/>
    <property type="match status" value="1"/>
</dbReference>
<dbReference type="Gene3D" id="2.40.37.20">
    <property type="entry name" value="D-serine dehydratase-like domain"/>
    <property type="match status" value="1"/>
</dbReference>